<name>A0A8X7QI37_BRACI</name>
<evidence type="ECO:0000256" key="1">
    <source>
        <dbReference type="SAM" id="MobiDB-lite"/>
    </source>
</evidence>
<reference evidence="2 3" key="1">
    <citation type="submission" date="2020-02" db="EMBL/GenBank/DDBJ databases">
        <authorList>
            <person name="Ma Q."/>
            <person name="Huang Y."/>
            <person name="Song X."/>
            <person name="Pei D."/>
        </authorList>
    </citation>
    <scope>NUCLEOTIDE SEQUENCE [LARGE SCALE GENOMIC DNA]</scope>
    <source>
        <strain evidence="2">Sxm20200214</strain>
        <tissue evidence="2">Leaf</tissue>
    </source>
</reference>
<evidence type="ECO:0000313" key="2">
    <source>
        <dbReference type="EMBL" id="KAG2269050.1"/>
    </source>
</evidence>
<dbReference type="Proteomes" id="UP000886595">
    <property type="component" value="Unassembled WGS sequence"/>
</dbReference>
<accession>A0A8X7QI37</accession>
<gene>
    <name evidence="2" type="ORF">Bca52824_063605</name>
</gene>
<evidence type="ECO:0000313" key="3">
    <source>
        <dbReference type="Proteomes" id="UP000886595"/>
    </source>
</evidence>
<protein>
    <submittedName>
        <fullName evidence="2">Uncharacterized protein</fullName>
    </submittedName>
</protein>
<keyword evidence="3" id="KW-1185">Reference proteome</keyword>
<feature type="compositionally biased region" description="Basic residues" evidence="1">
    <location>
        <begin position="266"/>
        <end position="276"/>
    </location>
</feature>
<dbReference type="OrthoDB" id="1751052at2759"/>
<dbReference type="AlphaFoldDB" id="A0A8X7QI37"/>
<sequence>MASNDDLEFSFEVNSFLDSLETFNAVTERQENPSLLASQHEHREMVPYVPVSAATNDVYPPSLIENPNTDQETLTRNPSFDQERVTQNQSFRHVDDYSRSINALQLSPNVPSCTFPNGQRESIYSKNCLLTSANNAMMSTGLQSVGSQHGYVNQSYQQPLMSQTNHHLFNDPYVSLMMESNAQQVEKANGLTNFNPMYGLRDHRLPPLYILQLTTCYCLFRYLQGFITNNINAFIYQPENYPPFAQTPYQSDPFAFNFQNSSSVKTTRRARGRPRKNQIPLPLVPTTQTLLTSPRHYGTQDKGKQPITARPPFNPSLYDQCQNSYTNTMIQQSGVMRQRSIYDQLENECSSFKTRRIMVPCQEKSIADSSTASFWQDGNLRSSSAAGSNHEERPIKNTMYDPLYAGVGLPIDPHLRLF</sequence>
<proteinExistence type="predicted"/>
<feature type="region of interest" description="Disordered" evidence="1">
    <location>
        <begin position="262"/>
        <end position="281"/>
    </location>
</feature>
<comment type="caution">
    <text evidence="2">The sequence shown here is derived from an EMBL/GenBank/DDBJ whole genome shotgun (WGS) entry which is preliminary data.</text>
</comment>
<organism evidence="2 3">
    <name type="scientific">Brassica carinata</name>
    <name type="common">Ethiopian mustard</name>
    <name type="synonym">Abyssinian cabbage</name>
    <dbReference type="NCBI Taxonomy" id="52824"/>
    <lineage>
        <taxon>Eukaryota</taxon>
        <taxon>Viridiplantae</taxon>
        <taxon>Streptophyta</taxon>
        <taxon>Embryophyta</taxon>
        <taxon>Tracheophyta</taxon>
        <taxon>Spermatophyta</taxon>
        <taxon>Magnoliopsida</taxon>
        <taxon>eudicotyledons</taxon>
        <taxon>Gunneridae</taxon>
        <taxon>Pentapetalae</taxon>
        <taxon>rosids</taxon>
        <taxon>malvids</taxon>
        <taxon>Brassicales</taxon>
        <taxon>Brassicaceae</taxon>
        <taxon>Brassiceae</taxon>
        <taxon>Brassica</taxon>
    </lineage>
</organism>
<dbReference type="EMBL" id="JAAMPC010000013">
    <property type="protein sequence ID" value="KAG2269050.1"/>
    <property type="molecule type" value="Genomic_DNA"/>
</dbReference>